<evidence type="ECO:0000256" key="1">
    <source>
        <dbReference type="SAM" id="Phobius"/>
    </source>
</evidence>
<feature type="transmembrane region" description="Helical" evidence="1">
    <location>
        <begin position="35"/>
        <end position="55"/>
    </location>
</feature>
<name>A0A0F9MU96_9ZZZZ</name>
<reference evidence="2" key="1">
    <citation type="journal article" date="2015" name="Nature">
        <title>Complex archaea that bridge the gap between prokaryotes and eukaryotes.</title>
        <authorList>
            <person name="Spang A."/>
            <person name="Saw J.H."/>
            <person name="Jorgensen S.L."/>
            <person name="Zaremba-Niedzwiedzka K."/>
            <person name="Martijn J."/>
            <person name="Lind A.E."/>
            <person name="van Eijk R."/>
            <person name="Schleper C."/>
            <person name="Guy L."/>
            <person name="Ettema T.J."/>
        </authorList>
    </citation>
    <scope>NUCLEOTIDE SEQUENCE</scope>
</reference>
<comment type="caution">
    <text evidence="2">The sequence shown here is derived from an EMBL/GenBank/DDBJ whole genome shotgun (WGS) entry which is preliminary data.</text>
</comment>
<keyword evidence="1" id="KW-0812">Transmembrane</keyword>
<feature type="transmembrane region" description="Helical" evidence="1">
    <location>
        <begin position="7"/>
        <end position="29"/>
    </location>
</feature>
<protein>
    <submittedName>
        <fullName evidence="2">Uncharacterized protein</fullName>
    </submittedName>
</protein>
<dbReference type="AlphaFoldDB" id="A0A0F9MU96"/>
<dbReference type="EMBL" id="LAZR01009407">
    <property type="protein sequence ID" value="KKM72777.1"/>
    <property type="molecule type" value="Genomic_DNA"/>
</dbReference>
<gene>
    <name evidence="2" type="ORF">LCGC14_1417150</name>
</gene>
<keyword evidence="1" id="KW-0472">Membrane</keyword>
<keyword evidence="1" id="KW-1133">Transmembrane helix</keyword>
<evidence type="ECO:0000313" key="2">
    <source>
        <dbReference type="EMBL" id="KKM72777.1"/>
    </source>
</evidence>
<sequence length="158" mass="18213">MFHVGKYKLCIGCFTFYPVVGVTILLILLFLNLNFVTLAVLFFLSFAFFTPIILNISGLTKFKFLKIFSKISIGIGTGFLIVSTLYLPFFFLIKILILIEINFVVGVIAYIRNKHLREVCSECEFKSNWDICPGMKSIMNNLYDHEFKKKKNEKKNIG</sequence>
<proteinExistence type="predicted"/>
<accession>A0A0F9MU96</accession>
<feature type="transmembrane region" description="Helical" evidence="1">
    <location>
        <begin position="92"/>
        <end position="111"/>
    </location>
</feature>
<feature type="transmembrane region" description="Helical" evidence="1">
    <location>
        <begin position="67"/>
        <end position="86"/>
    </location>
</feature>
<organism evidence="2">
    <name type="scientific">marine sediment metagenome</name>
    <dbReference type="NCBI Taxonomy" id="412755"/>
    <lineage>
        <taxon>unclassified sequences</taxon>
        <taxon>metagenomes</taxon>
        <taxon>ecological metagenomes</taxon>
    </lineage>
</organism>